<feature type="domain" description="SLH" evidence="3">
    <location>
        <begin position="30"/>
        <end position="93"/>
    </location>
</feature>
<dbReference type="InterPro" id="IPR014755">
    <property type="entry name" value="Cu-Rt/internalin_Ig-like"/>
</dbReference>
<sequence>MAKQNKGRKFFAASATAALVASAIVPVASAATIKDFDKVAPYAKEAVQALVDAGVITGDEKGNFNPTNTITRAEAAKIFAGALELEAEGSVDFKDVKKDAWYYDAIAATVEYGIFEGVSATEFAPTKQLTRSEAAKILVEAFELEGEADLKDFADASTVKPWAKSYLEVAVSNGIIKGTEVNGKTNLNPNASITRQEFAVVFSRALELADTTVKVDKVEVVDAKTLNVTLTDGTKETVTLEKALEPNKETEVTFKIKDVEYKAKVTYVVTTATAVKSVSATNLKEVVVEFNGTVDKETAEEASNYSLKSGKAVKSVKLSDDKKTATVTVVGTLANNKADAISISNVKAGDKVIDVKNVEFTAVDNKLPEVTTVKSLGTKSLKLEFSEPVTDLKQTNFTLDGKAYFGKVTLGANDRSVILTPFGSVLTVGEHKLTVSGVKDYAGFVSLSSTHDLTVVEDKEAPTVTEATATLESVTLTFSEDVDAETIKASNVYWKSGDSKKEAHEFEAIADNKYKFFFKGDKTLPTGKVDIYVEGVKDFSDNQIAKDTKVTVTPEIDQTRPEVRKVSVSDARTIKVTFSKALDSKSVQEVKNYTVLNKDGKVVSVQNANLDPNDSKTVIINLYSDLSTGENKLTIKNIKDATKLQNTMLDYSEKIVKGDKDAPEFDSKVVNTKDRRVVLTFNKKMNVDTLVDYSNYLVKIDGKLQTLSANLADISVMQNGTSVVITFAETLDGKTIDFTGGGTNKANVSQLQVLGVKDAAGNLLKEFANPTTTANNLVDLSTSTTLSLADIDKDYLGKKAELVDKNTIKVKFNAGVNSASAEAFSYKVSGVEQVKGVEVDGTSTVTLKFKDDVLGTAAAGLNLTVDFTKLQTNAGNTAPTGTATASITETTNLLDSVKPEIVDKGVYEVNGNKITINYSEALDVDALAAGNQDLIDADFLITRVSDNKELNPIGQYDVTVDGKKLVITLTDARTVDTYYKVTVKESAKYVVDKSVAKNVLTKSTGDSAKVTATANLTGTLTQTTAGVAPTTGTPAVAGIDTVTFANTFAANDIVKIDGVDLTIVTGGTAVATATEVKALVAANATLNAKYTVTDDSAGKLTFTEKPGKEDAAVLTATTTSTGTVTAASTKVGAPEVPAAGTAQVEKLTVTGTAVATANINVKLTFNGTAVEKTVAVTAGDTADKVAAKIKEAFATGLTGWTATNTTGSADVVFTASAPAANVTVTGTITN</sequence>
<keyword evidence="5" id="KW-1185">Reference proteome</keyword>
<dbReference type="RefSeq" id="WP_268636104.1">
    <property type="nucleotide sequence ID" value="NZ_JAMDLZ010000005.1"/>
</dbReference>
<evidence type="ECO:0000256" key="1">
    <source>
        <dbReference type="ARBA" id="ARBA00022729"/>
    </source>
</evidence>
<dbReference type="PROSITE" id="PS51272">
    <property type="entry name" value="SLH"/>
    <property type="match status" value="3"/>
</dbReference>
<dbReference type="InterPro" id="IPR051465">
    <property type="entry name" value="Cell_Envelope_Struct_Comp"/>
</dbReference>
<feature type="domain" description="SLH" evidence="3">
    <location>
        <begin position="94"/>
        <end position="149"/>
    </location>
</feature>
<evidence type="ECO:0000256" key="2">
    <source>
        <dbReference type="SAM" id="SignalP"/>
    </source>
</evidence>
<dbReference type="EMBL" id="JAMDLZ010000005">
    <property type="protein sequence ID" value="MCY9546064.1"/>
    <property type="molecule type" value="Genomic_DNA"/>
</dbReference>
<protein>
    <submittedName>
        <fullName evidence="4">S-layer homology domain-containing protein</fullName>
    </submittedName>
</protein>
<dbReference type="PANTHER" id="PTHR43308:SF5">
    <property type="entry name" value="S-LAYER PROTEIN _ PEPTIDOGLYCAN ENDO-BETA-N-ACETYLGLUCOSAMINIDASE"/>
    <property type="match status" value="1"/>
</dbReference>
<dbReference type="Pfam" id="PF13205">
    <property type="entry name" value="Big_5"/>
    <property type="match status" value="1"/>
</dbReference>
<evidence type="ECO:0000259" key="3">
    <source>
        <dbReference type="PROSITE" id="PS51272"/>
    </source>
</evidence>
<dbReference type="InterPro" id="IPR032812">
    <property type="entry name" value="SbsA_Ig"/>
</dbReference>
<gene>
    <name evidence="4" type="ORF">M5W82_03790</name>
</gene>
<dbReference type="Proteomes" id="UP001527052">
    <property type="component" value="Unassembled WGS sequence"/>
</dbReference>
<feature type="signal peptide" evidence="2">
    <location>
        <begin position="1"/>
        <end position="30"/>
    </location>
</feature>
<reference evidence="4 5" key="1">
    <citation type="submission" date="2022-05" db="EMBL/GenBank/DDBJ databases">
        <title>Genome Sequencing of Bee-Associated Microbes.</title>
        <authorList>
            <person name="Dunlap C."/>
        </authorList>
    </citation>
    <scope>NUCLEOTIDE SEQUENCE [LARGE SCALE GENOMIC DNA]</scope>
    <source>
        <strain evidence="4 5">NRRL BD-083</strain>
    </source>
</reference>
<accession>A0ABT4EPC0</accession>
<evidence type="ECO:0000313" key="5">
    <source>
        <dbReference type="Proteomes" id="UP001527052"/>
    </source>
</evidence>
<dbReference type="PANTHER" id="PTHR43308">
    <property type="entry name" value="OUTER MEMBRANE PROTEIN ALPHA-RELATED"/>
    <property type="match status" value="1"/>
</dbReference>
<dbReference type="Gene3D" id="2.60.40.1220">
    <property type="match status" value="5"/>
</dbReference>
<dbReference type="InterPro" id="IPR001119">
    <property type="entry name" value="SLH_dom"/>
</dbReference>
<name>A0ABT4EPC0_9BACI</name>
<comment type="caution">
    <text evidence="4">The sequence shown here is derived from an EMBL/GenBank/DDBJ whole genome shotgun (WGS) entry which is preliminary data.</text>
</comment>
<keyword evidence="1 2" id="KW-0732">Signal</keyword>
<feature type="chain" id="PRO_5045092772" evidence="2">
    <location>
        <begin position="31"/>
        <end position="1230"/>
    </location>
</feature>
<proteinExistence type="predicted"/>
<feature type="domain" description="SLH" evidence="3">
    <location>
        <begin position="150"/>
        <end position="216"/>
    </location>
</feature>
<organism evidence="4 5">
    <name type="scientific">Lysinibacillus xylanilyticus</name>
    <dbReference type="NCBI Taxonomy" id="582475"/>
    <lineage>
        <taxon>Bacteria</taxon>
        <taxon>Bacillati</taxon>
        <taxon>Bacillota</taxon>
        <taxon>Bacilli</taxon>
        <taxon>Bacillales</taxon>
        <taxon>Bacillaceae</taxon>
        <taxon>Lysinibacillus</taxon>
    </lineage>
</organism>
<evidence type="ECO:0000313" key="4">
    <source>
        <dbReference type="EMBL" id="MCY9546064.1"/>
    </source>
</evidence>
<dbReference type="Pfam" id="PF00395">
    <property type="entry name" value="SLH"/>
    <property type="match status" value="3"/>
</dbReference>